<dbReference type="Proteomes" id="UP001501257">
    <property type="component" value="Unassembled WGS sequence"/>
</dbReference>
<organism evidence="1 2">
    <name type="scientific">Paeniglutamicibacter antarcticus</name>
    <dbReference type="NCBI Taxonomy" id="494023"/>
    <lineage>
        <taxon>Bacteria</taxon>
        <taxon>Bacillati</taxon>
        <taxon>Actinomycetota</taxon>
        <taxon>Actinomycetes</taxon>
        <taxon>Micrococcales</taxon>
        <taxon>Micrococcaceae</taxon>
        <taxon>Paeniglutamicibacter</taxon>
    </lineage>
</organism>
<protein>
    <submittedName>
        <fullName evidence="1">Uncharacterized protein</fullName>
    </submittedName>
</protein>
<proteinExistence type="predicted"/>
<keyword evidence="2" id="KW-1185">Reference proteome</keyword>
<name>A0ABP9TPK0_9MICC</name>
<reference evidence="2" key="1">
    <citation type="journal article" date="2019" name="Int. J. Syst. Evol. Microbiol.">
        <title>The Global Catalogue of Microorganisms (GCM) 10K type strain sequencing project: providing services to taxonomists for standard genome sequencing and annotation.</title>
        <authorList>
            <consortium name="The Broad Institute Genomics Platform"/>
            <consortium name="The Broad Institute Genome Sequencing Center for Infectious Disease"/>
            <person name="Wu L."/>
            <person name="Ma J."/>
        </authorList>
    </citation>
    <scope>NUCLEOTIDE SEQUENCE [LARGE SCALE GENOMIC DNA]</scope>
    <source>
        <strain evidence="2">JCM 18952</strain>
    </source>
</reference>
<comment type="caution">
    <text evidence="1">The sequence shown here is derived from an EMBL/GenBank/DDBJ whole genome shotgun (WGS) entry which is preliminary data.</text>
</comment>
<evidence type="ECO:0000313" key="2">
    <source>
        <dbReference type="Proteomes" id="UP001501257"/>
    </source>
</evidence>
<gene>
    <name evidence="1" type="ORF">GCM10025778_21550</name>
</gene>
<sequence length="90" mass="9502">MSTTITETRGRAHLRLAQASTTAPGFGPGNISPVTGPMFGALRDSLLKPGVKSGPYSLARYEAMEIGDGSEMRGAGRLHRGRQCSLRPGM</sequence>
<accession>A0ABP9TPK0</accession>
<evidence type="ECO:0000313" key="1">
    <source>
        <dbReference type="EMBL" id="GAA5227622.1"/>
    </source>
</evidence>
<dbReference type="EMBL" id="BAABLK010000031">
    <property type="protein sequence ID" value="GAA5227622.1"/>
    <property type="molecule type" value="Genomic_DNA"/>
</dbReference>